<dbReference type="GO" id="GO:0015297">
    <property type="term" value="F:antiporter activity"/>
    <property type="evidence" value="ECO:0007669"/>
    <property type="project" value="UniProtKB-KW"/>
</dbReference>
<dbReference type="InterPro" id="IPR006153">
    <property type="entry name" value="Cation/H_exchanger_TM"/>
</dbReference>
<dbReference type="SUPFAM" id="SSF56176">
    <property type="entry name" value="FAD-binding/transporter-associated domain-like"/>
    <property type="match status" value="1"/>
</dbReference>
<keyword evidence="7 12" id="KW-0812">Transmembrane</keyword>
<reference evidence="14 15" key="1">
    <citation type="journal article" date="2014" name="Int. J. Syst. Evol. Microbiol.">
        <title>Solimonas terrae sp. nov., isolated from soil.</title>
        <authorList>
            <person name="Kim S.J."/>
            <person name="Moon J.Y."/>
            <person name="Weon H.Y."/>
            <person name="Ahn J.H."/>
            <person name="Chen W.M."/>
            <person name="Kwon S.W."/>
        </authorList>
    </citation>
    <scope>NUCLEOTIDE SEQUENCE [LARGE SCALE GENOMIC DNA]</scope>
    <source>
        <strain evidence="14 15">KIS83-12</strain>
    </source>
</reference>
<dbReference type="InterPro" id="IPR006037">
    <property type="entry name" value="RCK_C"/>
</dbReference>
<feature type="transmembrane region" description="Helical" evidence="12">
    <location>
        <begin position="300"/>
        <end position="324"/>
    </location>
</feature>
<dbReference type="PROSITE" id="PS51202">
    <property type="entry name" value="RCK_C"/>
    <property type="match status" value="1"/>
</dbReference>
<comment type="subcellular location">
    <subcellularLocation>
        <location evidence="1">Cell membrane</location>
        <topology evidence="1">Multi-pass membrane protein</topology>
    </subcellularLocation>
</comment>
<feature type="transmembrane region" description="Helical" evidence="12">
    <location>
        <begin position="362"/>
        <end position="385"/>
    </location>
</feature>
<keyword evidence="8" id="KW-0630">Potassium</keyword>
<dbReference type="SUPFAM" id="SSF116726">
    <property type="entry name" value="TrkA C-terminal domain-like"/>
    <property type="match status" value="1"/>
</dbReference>
<evidence type="ECO:0000256" key="10">
    <source>
        <dbReference type="ARBA" id="ARBA00023065"/>
    </source>
</evidence>
<organism evidence="14 15">
    <name type="scientific">Solimonas terrae</name>
    <dbReference type="NCBI Taxonomy" id="1396819"/>
    <lineage>
        <taxon>Bacteria</taxon>
        <taxon>Pseudomonadati</taxon>
        <taxon>Pseudomonadota</taxon>
        <taxon>Gammaproteobacteria</taxon>
        <taxon>Nevskiales</taxon>
        <taxon>Nevskiaceae</taxon>
        <taxon>Solimonas</taxon>
    </lineage>
</organism>
<evidence type="ECO:0000256" key="11">
    <source>
        <dbReference type="ARBA" id="ARBA00023136"/>
    </source>
</evidence>
<protein>
    <submittedName>
        <fullName evidence="14">Potassium/proton antiporter</fullName>
    </submittedName>
</protein>
<proteinExistence type="predicted"/>
<dbReference type="GO" id="GO:1902600">
    <property type="term" value="P:proton transmembrane transport"/>
    <property type="evidence" value="ECO:0007669"/>
    <property type="project" value="InterPro"/>
</dbReference>
<dbReference type="InterPro" id="IPR036318">
    <property type="entry name" value="FAD-bd_PCMH-like_sf"/>
</dbReference>
<evidence type="ECO:0000256" key="7">
    <source>
        <dbReference type="ARBA" id="ARBA00022692"/>
    </source>
</evidence>
<keyword evidence="4" id="KW-1003">Cell membrane</keyword>
<feature type="transmembrane region" description="Helical" evidence="12">
    <location>
        <begin position="92"/>
        <end position="116"/>
    </location>
</feature>
<evidence type="ECO:0000256" key="8">
    <source>
        <dbReference type="ARBA" id="ARBA00022958"/>
    </source>
</evidence>
<feature type="transmembrane region" description="Helical" evidence="12">
    <location>
        <begin position="122"/>
        <end position="141"/>
    </location>
</feature>
<dbReference type="Gene3D" id="3.30.465.10">
    <property type="match status" value="1"/>
</dbReference>
<keyword evidence="5" id="KW-0997">Cell inner membrane</keyword>
<evidence type="ECO:0000256" key="9">
    <source>
        <dbReference type="ARBA" id="ARBA00022989"/>
    </source>
</evidence>
<dbReference type="PANTHER" id="PTHR32507:SF7">
    <property type="entry name" value="K(+)_H(+) ANTIPORTER NHAP2"/>
    <property type="match status" value="1"/>
</dbReference>
<dbReference type="InterPro" id="IPR036721">
    <property type="entry name" value="RCK_C_sf"/>
</dbReference>
<dbReference type="GO" id="GO:0050660">
    <property type="term" value="F:flavin adenine dinucleotide binding"/>
    <property type="evidence" value="ECO:0007669"/>
    <property type="project" value="InterPro"/>
</dbReference>
<evidence type="ECO:0000313" key="14">
    <source>
        <dbReference type="EMBL" id="NGY04913.1"/>
    </source>
</evidence>
<gene>
    <name evidence="14" type="ORF">G7Y85_09055</name>
</gene>
<keyword evidence="6" id="KW-0633">Potassium transport</keyword>
<evidence type="ECO:0000259" key="13">
    <source>
        <dbReference type="PROSITE" id="PS51202"/>
    </source>
</evidence>
<evidence type="ECO:0000313" key="15">
    <source>
        <dbReference type="Proteomes" id="UP000472676"/>
    </source>
</evidence>
<dbReference type="Pfam" id="PF00999">
    <property type="entry name" value="Na_H_Exchanger"/>
    <property type="match status" value="1"/>
</dbReference>
<dbReference type="Pfam" id="PF03471">
    <property type="entry name" value="CorC_HlyC"/>
    <property type="match status" value="1"/>
</dbReference>
<feature type="transmembrane region" description="Helical" evidence="12">
    <location>
        <begin position="275"/>
        <end position="294"/>
    </location>
</feature>
<dbReference type="Gene3D" id="3.30.70.1450">
    <property type="entry name" value="Regulator of K+ conductance, C-terminal domain"/>
    <property type="match status" value="1"/>
</dbReference>
<evidence type="ECO:0000256" key="2">
    <source>
        <dbReference type="ARBA" id="ARBA00022448"/>
    </source>
</evidence>
<feature type="transmembrane region" description="Helical" evidence="12">
    <location>
        <begin position="58"/>
        <end position="80"/>
    </location>
</feature>
<dbReference type="AlphaFoldDB" id="A0A6M2BS44"/>
<dbReference type="InterPro" id="IPR038770">
    <property type="entry name" value="Na+/solute_symporter_sf"/>
</dbReference>
<dbReference type="InterPro" id="IPR016169">
    <property type="entry name" value="FAD-bd_PCMH_sub2"/>
</dbReference>
<dbReference type="GO" id="GO:0005886">
    <property type="term" value="C:plasma membrane"/>
    <property type="evidence" value="ECO:0007669"/>
    <property type="project" value="UniProtKB-SubCell"/>
</dbReference>
<name>A0A6M2BS44_9GAMM</name>
<evidence type="ECO:0000256" key="1">
    <source>
        <dbReference type="ARBA" id="ARBA00004651"/>
    </source>
</evidence>
<dbReference type="Proteomes" id="UP000472676">
    <property type="component" value="Unassembled WGS sequence"/>
</dbReference>
<keyword evidence="10" id="KW-0406">Ion transport</keyword>
<evidence type="ECO:0000256" key="6">
    <source>
        <dbReference type="ARBA" id="ARBA00022538"/>
    </source>
</evidence>
<accession>A0A6M2BS44</accession>
<feature type="transmembrane region" description="Helical" evidence="12">
    <location>
        <begin position="192"/>
        <end position="212"/>
    </location>
</feature>
<feature type="transmembrane region" description="Helical" evidence="12">
    <location>
        <begin position="224"/>
        <end position="254"/>
    </location>
</feature>
<dbReference type="SMART" id="SM01091">
    <property type="entry name" value="CorC_HlyC"/>
    <property type="match status" value="1"/>
</dbReference>
<dbReference type="PANTHER" id="PTHR32507">
    <property type="entry name" value="NA(+)/H(+) ANTIPORTER 1"/>
    <property type="match status" value="1"/>
</dbReference>
<dbReference type="GO" id="GO:0006813">
    <property type="term" value="P:potassium ion transport"/>
    <property type="evidence" value="ECO:0007669"/>
    <property type="project" value="UniProtKB-KW"/>
</dbReference>
<dbReference type="EMBL" id="JAAMOW010000004">
    <property type="protein sequence ID" value="NGY04913.1"/>
    <property type="molecule type" value="Genomic_DNA"/>
</dbReference>
<dbReference type="Gene3D" id="1.20.1530.20">
    <property type="match status" value="1"/>
</dbReference>
<evidence type="ECO:0000256" key="4">
    <source>
        <dbReference type="ARBA" id="ARBA00022475"/>
    </source>
</evidence>
<keyword evidence="9 12" id="KW-1133">Transmembrane helix</keyword>
<dbReference type="RefSeq" id="WP_166255230.1">
    <property type="nucleotide sequence ID" value="NZ_JAAMOW010000004.1"/>
</dbReference>
<evidence type="ECO:0000256" key="3">
    <source>
        <dbReference type="ARBA" id="ARBA00022449"/>
    </source>
</evidence>
<evidence type="ECO:0000256" key="12">
    <source>
        <dbReference type="SAM" id="Phobius"/>
    </source>
</evidence>
<feature type="transmembrane region" description="Helical" evidence="12">
    <location>
        <begin position="336"/>
        <end position="356"/>
    </location>
</feature>
<keyword evidence="3" id="KW-0050">Antiport</keyword>
<dbReference type="NCBIfam" id="NF003715">
    <property type="entry name" value="PRK05326.1-2"/>
    <property type="match status" value="1"/>
</dbReference>
<comment type="caution">
    <text evidence="14">The sequence shown here is derived from an EMBL/GenBank/DDBJ whole genome shotgun (WGS) entry which is preliminary data.</text>
</comment>
<feature type="transmembrane region" description="Helical" evidence="12">
    <location>
        <begin position="6"/>
        <end position="23"/>
    </location>
</feature>
<keyword evidence="2" id="KW-0813">Transport</keyword>
<keyword evidence="11 12" id="KW-0472">Membrane</keyword>
<dbReference type="NCBIfam" id="NF003714">
    <property type="entry name" value="PRK05326.1-1"/>
    <property type="match status" value="1"/>
</dbReference>
<sequence length="573" mass="61330">MEFDTASSLILLAALLFLVSILATVVTPRVGVPLLLVFLVVGMLAGEDGPGGIHFQNYAAANLAATAALAVVLFDGGLRTRIHSFRTGLRPALALSSVGVLITAGITAGFCTWLLGLTPAEGFLIGAIVASTDAAAVFSLLGASATALNERVASALEIESGTNDPFAIFLTLATIAYLRAPDSFGFADAFRLLAWQMLAGAGFGLAGGWLLMRGLNRLRLGDSMYPLLALFGGLTIFGITAIVGGSGFLAVYLAGIFLGNRSVRAAASIRRFHDGIAWMAQIGMFVILGLLASPHQLVDVVIPGLLISAVLILVARPTAVLVSLAPFRFRWREQLYIAWVGLRGSVPIVLATYPWLAGLDNAQLYFNITFFIVLVSLVVQGWSVAPVAKLLGLRVPTSSARVHRVDIDLPGQRGYEVVSYRVPSHSQLIGMRPKSLPIPDVSRVICIARGGRLLHYREWGELQSHDYVSLLAAQNQLDVLDRIFESVQLPSEPLTRRYFGEFTIDGEAQVAALCESYGLAVPDGADDKTVAQLLLTHLPHPVIGDRLRLGDIQLVIKSVDGDRPTRIGLRLPN</sequence>
<feature type="domain" description="RCK C-terminal" evidence="13">
    <location>
        <begin position="404"/>
        <end position="486"/>
    </location>
</feature>
<evidence type="ECO:0000256" key="5">
    <source>
        <dbReference type="ARBA" id="ARBA00022519"/>
    </source>
</evidence>
<dbReference type="NCBIfam" id="NF003716">
    <property type="entry name" value="PRK05326.1-3"/>
    <property type="match status" value="1"/>
</dbReference>
<dbReference type="GO" id="GO:0008324">
    <property type="term" value="F:monoatomic cation transmembrane transporter activity"/>
    <property type="evidence" value="ECO:0007669"/>
    <property type="project" value="InterPro"/>
</dbReference>
<dbReference type="InterPro" id="IPR005170">
    <property type="entry name" value="Transptr-assoc_dom"/>
</dbReference>
<keyword evidence="15" id="KW-1185">Reference proteome</keyword>